<feature type="domain" description="Bacterial sugar transferase" evidence="2">
    <location>
        <begin position="121"/>
        <end position="301"/>
    </location>
</feature>
<dbReference type="KEGG" id="tdn:Suden_1735"/>
<dbReference type="RefSeq" id="WP_011373350.1">
    <property type="nucleotide sequence ID" value="NC_007575.1"/>
</dbReference>
<dbReference type="PANTHER" id="PTHR30576">
    <property type="entry name" value="COLANIC BIOSYNTHESIS UDP-GLUCOSE LIPID CARRIER TRANSFERASE"/>
    <property type="match status" value="1"/>
</dbReference>
<dbReference type="HOGENOM" id="CLU_024920_0_0_7"/>
<dbReference type="PANTHER" id="PTHR30576:SF0">
    <property type="entry name" value="UNDECAPRENYL-PHOSPHATE N-ACETYLGALACTOSAMINYL 1-PHOSPHATE TRANSFERASE-RELATED"/>
    <property type="match status" value="1"/>
</dbReference>
<evidence type="ECO:0000313" key="3">
    <source>
        <dbReference type="EMBL" id="ABB45009.1"/>
    </source>
</evidence>
<evidence type="ECO:0000313" key="4">
    <source>
        <dbReference type="Proteomes" id="UP000002714"/>
    </source>
</evidence>
<sequence>MLILGNKYSFTQLELERLEGRFKNIVIIECSQREQSEVLLEIEAAFDLRDFEMLVLNAKVKVSDEIMSYLREKQFKVDKSKLKIISVEEFMEEFLYKCYIAEESEALDGLKPYSTWQYMQKRAIDYFGVFWLFFFSWPVMLLCLKKIKEQSYGGVLFEQERVGLNGEVFRCTKFRTMHEGSHHDPYTRENDSRIFPFGNIMRRRRLDELPQMINILKGEMHLIGPRAEWDILVESYKKEIPHYNERHLVKPGITGWAQVNYPYGANIEDSKQKLMYDLYYIKHWSIGLELRVVYKTAMTVMGKKGL</sequence>
<dbReference type="AlphaFoldDB" id="Q30PS2"/>
<proteinExistence type="inferred from homology"/>
<reference evidence="3 4" key="1">
    <citation type="journal article" date="2008" name="Appl. Environ. Microbiol.">
        <title>Genome of the epsilonproteobacterial chemolithoautotroph Sulfurimonas denitrificans.</title>
        <authorList>
            <person name="Sievert S.M."/>
            <person name="Scott K.M."/>
            <person name="Klotz M.G."/>
            <person name="Chain P.S.G."/>
            <person name="Hauser L.J."/>
            <person name="Hemp J."/>
            <person name="Huegler M."/>
            <person name="Land M."/>
            <person name="Lapidus A."/>
            <person name="Larimer F.W."/>
            <person name="Lucas S."/>
            <person name="Malfatti S.A."/>
            <person name="Meyer F."/>
            <person name="Paulsen I.T."/>
            <person name="Ren Q."/>
            <person name="Simon J."/>
            <person name="Bailey K."/>
            <person name="Diaz E."/>
            <person name="Fitzpatrick K.A."/>
            <person name="Glover B."/>
            <person name="Gwatney N."/>
            <person name="Korajkic A."/>
            <person name="Long A."/>
            <person name="Mobberley J.M."/>
            <person name="Pantry S.N."/>
            <person name="Pazder G."/>
            <person name="Peterson S."/>
            <person name="Quintanilla J.D."/>
            <person name="Sprinkle R."/>
            <person name="Stephens J."/>
            <person name="Thomas P."/>
            <person name="Vaughn R."/>
            <person name="Weber M.J."/>
            <person name="Wooten L.L."/>
        </authorList>
    </citation>
    <scope>NUCLEOTIDE SEQUENCE [LARGE SCALE GENOMIC DNA]</scope>
    <source>
        <strain evidence="4">ATCC 33889 / DSM 1251</strain>
    </source>
</reference>
<organism evidence="3 4">
    <name type="scientific">Sulfurimonas denitrificans (strain ATCC 33889 / DSM 1251)</name>
    <name type="common">Thiomicrospira denitrificans (strain ATCC 33889 / DSM 1251)</name>
    <dbReference type="NCBI Taxonomy" id="326298"/>
    <lineage>
        <taxon>Bacteria</taxon>
        <taxon>Pseudomonadati</taxon>
        <taxon>Campylobacterota</taxon>
        <taxon>Epsilonproteobacteria</taxon>
        <taxon>Campylobacterales</taxon>
        <taxon>Sulfurimonadaceae</taxon>
        <taxon>Sulfurimonas</taxon>
    </lineage>
</organism>
<keyword evidence="3" id="KW-0808">Transferase</keyword>
<dbReference type="STRING" id="326298.Suden_1735"/>
<dbReference type="Pfam" id="PF02397">
    <property type="entry name" value="Bac_transf"/>
    <property type="match status" value="1"/>
</dbReference>
<name>Q30PS2_SULDN</name>
<keyword evidence="4" id="KW-1185">Reference proteome</keyword>
<gene>
    <name evidence="3" type="ordered locus">Suden_1735</name>
</gene>
<dbReference type="OrthoDB" id="9808602at2"/>
<dbReference type="GO" id="GO:0016780">
    <property type="term" value="F:phosphotransferase activity, for other substituted phosphate groups"/>
    <property type="evidence" value="ECO:0007669"/>
    <property type="project" value="TreeGrafter"/>
</dbReference>
<protein>
    <submittedName>
        <fullName evidence="3">Sugar transferase</fullName>
    </submittedName>
</protein>
<comment type="similarity">
    <text evidence="1">Belongs to the bacterial sugar transferase family.</text>
</comment>
<dbReference type="EMBL" id="CP000153">
    <property type="protein sequence ID" value="ABB45009.1"/>
    <property type="molecule type" value="Genomic_DNA"/>
</dbReference>
<dbReference type="Proteomes" id="UP000002714">
    <property type="component" value="Chromosome"/>
</dbReference>
<dbReference type="InterPro" id="IPR003362">
    <property type="entry name" value="Bact_transf"/>
</dbReference>
<accession>Q30PS2</accession>
<evidence type="ECO:0000259" key="2">
    <source>
        <dbReference type="Pfam" id="PF02397"/>
    </source>
</evidence>
<dbReference type="eggNOG" id="COG2148">
    <property type="taxonomic scope" value="Bacteria"/>
</dbReference>
<evidence type="ECO:0000256" key="1">
    <source>
        <dbReference type="ARBA" id="ARBA00006464"/>
    </source>
</evidence>